<dbReference type="GO" id="GO:0042781">
    <property type="term" value="F:3'-tRNA processing endoribonuclease activity"/>
    <property type="evidence" value="ECO:0007669"/>
    <property type="project" value="UniProtKB-EC"/>
</dbReference>
<dbReference type="PANTHER" id="PTHR46018">
    <property type="entry name" value="ZINC PHOSPHODIESTERASE ELAC PROTEIN 1"/>
    <property type="match status" value="1"/>
</dbReference>
<name>A0A848F6R6_9BURK</name>
<reference evidence="1 2" key="1">
    <citation type="submission" date="2020-04" db="EMBL/GenBank/DDBJ databases">
        <title>Azohydromonas sp. isolated from soil.</title>
        <authorList>
            <person name="Dahal R.H."/>
        </authorList>
    </citation>
    <scope>NUCLEOTIDE SEQUENCE [LARGE SCALE GENOMIC DNA]</scope>
    <source>
        <strain evidence="1 2">G-1-1-14</strain>
    </source>
</reference>
<keyword evidence="2" id="KW-1185">Reference proteome</keyword>
<comment type="caution">
    <text evidence="1">The sequence shown here is derived from an EMBL/GenBank/DDBJ whole genome shotgun (WGS) entry which is preliminary data.</text>
</comment>
<evidence type="ECO:0000313" key="2">
    <source>
        <dbReference type="Proteomes" id="UP000574067"/>
    </source>
</evidence>
<sequence length="336" mass="37715">MSCLFTARLVNGATGDPGLHCQLAGQRRGLLFDLGDVTALMPRELLRVSHAFVSHTHMDHFAGLDHLLRVILGRQPRLVLHGGPGFVAQVEHKLHAYTWNLVHRYEVALEIEVHEFRPDGRRRSALFSSRDGFSRARDEESAWDDDVLHDEDQFRVRGRFVDHGIPVLAFALEEKARVAVNVERMAARGFTSGAWLRELKAAVMSGAPGATPIEVRWKDRAGEHVALRTVDELRPVVLDQRPGRCIGYVTDLCGSEADARTLSGLLRGVDQLHIECVFLDADRAHAQHKHHLTARRAGEIARLLGARELVPFHFSPRYEGRGEELRTEALQAWTGR</sequence>
<dbReference type="RefSeq" id="WP_169160698.1">
    <property type="nucleotide sequence ID" value="NZ_JABBFW010000007.1"/>
</dbReference>
<accession>A0A848F6R6</accession>
<gene>
    <name evidence="1" type="ORF">HHL10_12525</name>
</gene>
<dbReference type="InterPro" id="IPR036866">
    <property type="entry name" value="RibonucZ/Hydroxyglut_hydro"/>
</dbReference>
<dbReference type="EC" id="3.1.26.11" evidence="1"/>
<dbReference type="SUPFAM" id="SSF56281">
    <property type="entry name" value="Metallo-hydrolase/oxidoreductase"/>
    <property type="match status" value="1"/>
</dbReference>
<protein>
    <submittedName>
        <fullName evidence="1">Ribonuclease Z</fullName>
        <ecNumber evidence="1">3.1.26.11</ecNumber>
    </submittedName>
</protein>
<dbReference type="Proteomes" id="UP000574067">
    <property type="component" value="Unassembled WGS sequence"/>
</dbReference>
<dbReference type="AlphaFoldDB" id="A0A848F6R6"/>
<dbReference type="NCBIfam" id="NF002558">
    <property type="entry name" value="PRK02126.1"/>
    <property type="match status" value="1"/>
</dbReference>
<keyword evidence="1" id="KW-0378">Hydrolase</keyword>
<dbReference type="Gene3D" id="3.60.15.10">
    <property type="entry name" value="Ribonuclease Z/Hydroxyacylglutathione hydrolase-like"/>
    <property type="match status" value="1"/>
</dbReference>
<proteinExistence type="predicted"/>
<dbReference type="PANTHER" id="PTHR46018:SF7">
    <property type="entry name" value="RIBONUCLEASE Z"/>
    <property type="match status" value="1"/>
</dbReference>
<organism evidence="1 2">
    <name type="scientific">Azohydromonas caseinilytica</name>
    <dbReference type="NCBI Taxonomy" id="2728836"/>
    <lineage>
        <taxon>Bacteria</taxon>
        <taxon>Pseudomonadati</taxon>
        <taxon>Pseudomonadota</taxon>
        <taxon>Betaproteobacteria</taxon>
        <taxon>Burkholderiales</taxon>
        <taxon>Sphaerotilaceae</taxon>
        <taxon>Azohydromonas</taxon>
    </lineage>
</organism>
<evidence type="ECO:0000313" key="1">
    <source>
        <dbReference type="EMBL" id="NML15797.1"/>
    </source>
</evidence>
<dbReference type="EMBL" id="JABBFW010000007">
    <property type="protein sequence ID" value="NML15797.1"/>
    <property type="molecule type" value="Genomic_DNA"/>
</dbReference>